<proteinExistence type="predicted"/>
<feature type="compositionally biased region" description="Basic and acidic residues" evidence="1">
    <location>
        <begin position="1"/>
        <end position="12"/>
    </location>
</feature>
<feature type="region of interest" description="Disordered" evidence="1">
    <location>
        <begin position="62"/>
        <end position="104"/>
    </location>
</feature>
<dbReference type="PANTHER" id="PTHR33326:SF38">
    <property type="entry name" value="EXPRESSED PROTEIN"/>
    <property type="match status" value="1"/>
</dbReference>
<gene>
    <name evidence="3" type="primary">LOC123122027</name>
</gene>
<dbReference type="EnsemblPlants" id="TraesCS1B02G178300.1">
    <property type="protein sequence ID" value="TraesCS1B02G178300.1"/>
    <property type="gene ID" value="TraesCS1B02G178300"/>
</dbReference>
<dbReference type="Gramene" id="TraesCS1B02G178300.1">
    <property type="protein sequence ID" value="TraesCS1B02G178300.1"/>
    <property type="gene ID" value="TraesCS1B02G178300"/>
</dbReference>
<protein>
    <recommendedName>
        <fullName evidence="2">DUF3615 domain-containing protein</fullName>
    </recommendedName>
</protein>
<dbReference type="Gramene" id="TraesCS1B03G0530000.1">
    <property type="protein sequence ID" value="TraesCS1B03G0530000.1.CDS"/>
    <property type="gene ID" value="TraesCS1B03G0530000"/>
</dbReference>
<evidence type="ECO:0000256" key="1">
    <source>
        <dbReference type="SAM" id="MobiDB-lite"/>
    </source>
</evidence>
<dbReference type="OrthoDB" id="684795at2759"/>
<feature type="domain" description="DUF3615" evidence="2">
    <location>
        <begin position="432"/>
        <end position="531"/>
    </location>
</feature>
<feature type="compositionally biased region" description="Polar residues" evidence="1">
    <location>
        <begin position="269"/>
        <end position="280"/>
    </location>
</feature>
<accession>A0A3B5YVQ7</accession>
<sequence length="555" mass="61916">MDGDGDPHDGHHPQNPAPSDPRHPQLEEEGNPLPHEAQKEMEAVRRANKVARKIRRLRAKALARGQGKLQKEDLPQITPGSSVALAMGTHGYSETPPDTQHSGEQALKPGQVLRTGVLVEAPDKIPSSAGTDVSAAPPRPHIRQSVLYSDRPRRSRKPTSDKLPPTGTATCVRQSALYAGRLSRLRGSQEPEITNKLLVEENANKVSGSVDLPESKTLALNDTRPKLELTDRVEENAGKVSGIEGPAVKVLPVEVDAGEVSSMEFKASTLRQSPPTLNSTHRSKECAYDTAESKTGSEIVAEEKLTDESDPWMLDRHILAERMFELGKKEQGFDAASLHCTVQWAQEYREILKYLAEHRYTDVVEAMIAASHGFSNPAQHKLDAEAFWSSGEELKFPEVSKPFASPTENSVQGEPSTKEIIEDAKKWMGEEVMVAFKKYIKWQDQFKDVEYSLDELQHQCFSVESYDHTFHHFNFTVKMKKPDGDWSSTPYFAQVKEIYGRKYYTCYELSSYDDGHCYACINQGMHALKHPIGEFGYDGGHPDTGSPFLYLSDDE</sequence>
<dbReference type="PANTHER" id="PTHR33326">
    <property type="entry name" value="OS05G0543800 PROTEIN"/>
    <property type="match status" value="1"/>
</dbReference>
<feature type="compositionally biased region" description="Basic and acidic residues" evidence="1">
    <location>
        <begin position="36"/>
        <end position="45"/>
    </location>
</feature>
<dbReference type="Gramene" id="TraesCLE_scaffold_009639_01G000100.1">
    <property type="protein sequence ID" value="TraesCLE_scaffold_009639_01G000100.1"/>
    <property type="gene ID" value="TraesCLE_scaffold_009639_01G000100"/>
</dbReference>
<dbReference type="Proteomes" id="UP000019116">
    <property type="component" value="Chromosome 1B"/>
</dbReference>
<evidence type="ECO:0000313" key="4">
    <source>
        <dbReference type="Proteomes" id="UP000019116"/>
    </source>
</evidence>
<dbReference type="Gramene" id="TraesWEE_scaffold_025850_01G000100.1">
    <property type="protein sequence ID" value="TraesWEE_scaffold_025850_01G000100.1"/>
    <property type="gene ID" value="TraesWEE_scaffold_025850_01G000100"/>
</dbReference>
<dbReference type="InterPro" id="IPR022059">
    <property type="entry name" value="DUF3615"/>
</dbReference>
<feature type="region of interest" description="Disordered" evidence="1">
    <location>
        <begin position="1"/>
        <end position="48"/>
    </location>
</feature>
<feature type="region of interest" description="Disordered" evidence="1">
    <location>
        <begin position="268"/>
        <end position="295"/>
    </location>
</feature>
<keyword evidence="4" id="KW-1185">Reference proteome</keyword>
<evidence type="ECO:0000259" key="2">
    <source>
        <dbReference type="Pfam" id="PF12274"/>
    </source>
</evidence>
<reference evidence="3" key="2">
    <citation type="submission" date="2018-10" db="UniProtKB">
        <authorList>
            <consortium name="EnsemblPlants"/>
        </authorList>
    </citation>
    <scope>IDENTIFICATION</scope>
</reference>
<evidence type="ECO:0000313" key="3">
    <source>
        <dbReference type="EnsemblPlants" id="TraesCS1B02G178300.1"/>
    </source>
</evidence>
<dbReference type="AlphaFoldDB" id="A0A3B5YVQ7"/>
<feature type="region of interest" description="Disordered" evidence="1">
    <location>
        <begin position="123"/>
        <end position="168"/>
    </location>
</feature>
<name>A0A3B5YVQ7_WHEAT</name>
<dbReference type="Gramene" id="TraesROB_scaffold_009504_01G000100.1">
    <property type="protein sequence ID" value="TraesROB_scaffold_009504_01G000100.1"/>
    <property type="gene ID" value="TraesROB_scaffold_009504_01G000100"/>
</dbReference>
<dbReference type="Pfam" id="PF12274">
    <property type="entry name" value="DUF3615"/>
    <property type="match status" value="1"/>
</dbReference>
<organism evidence="3">
    <name type="scientific">Triticum aestivum</name>
    <name type="common">Wheat</name>
    <dbReference type="NCBI Taxonomy" id="4565"/>
    <lineage>
        <taxon>Eukaryota</taxon>
        <taxon>Viridiplantae</taxon>
        <taxon>Streptophyta</taxon>
        <taxon>Embryophyta</taxon>
        <taxon>Tracheophyta</taxon>
        <taxon>Spermatophyta</taxon>
        <taxon>Magnoliopsida</taxon>
        <taxon>Liliopsida</taxon>
        <taxon>Poales</taxon>
        <taxon>Poaceae</taxon>
        <taxon>BOP clade</taxon>
        <taxon>Pooideae</taxon>
        <taxon>Triticodae</taxon>
        <taxon>Triticeae</taxon>
        <taxon>Triticinae</taxon>
        <taxon>Triticum</taxon>
    </lineage>
</organism>
<reference evidence="3" key="1">
    <citation type="submission" date="2018-08" db="EMBL/GenBank/DDBJ databases">
        <authorList>
            <person name="Rossello M."/>
        </authorList>
    </citation>
    <scope>NUCLEOTIDE SEQUENCE [LARGE SCALE GENOMIC DNA]</scope>
    <source>
        <strain evidence="3">cv. Chinese Spring</strain>
    </source>
</reference>